<gene>
    <name evidence="2" type="ORF">MM415A00385_0011</name>
    <name evidence="1" type="ORF">TM448A06025_0009</name>
</gene>
<dbReference type="AlphaFoldDB" id="A0A6H2A512"/>
<dbReference type="EMBL" id="MT144544">
    <property type="protein sequence ID" value="QJA54858.1"/>
    <property type="molecule type" value="Genomic_DNA"/>
</dbReference>
<evidence type="ECO:0000313" key="1">
    <source>
        <dbReference type="EMBL" id="QJA54858.1"/>
    </source>
</evidence>
<evidence type="ECO:0000313" key="2">
    <source>
        <dbReference type="EMBL" id="QJA82621.1"/>
    </source>
</evidence>
<proteinExistence type="predicted"/>
<accession>A0A6H2A512</accession>
<protein>
    <submittedName>
        <fullName evidence="1">Uncharacterized protein</fullName>
    </submittedName>
</protein>
<name>A0A6H2A512_9ZZZZ</name>
<organism evidence="1">
    <name type="scientific">viral metagenome</name>
    <dbReference type="NCBI Taxonomy" id="1070528"/>
    <lineage>
        <taxon>unclassified sequences</taxon>
        <taxon>metagenomes</taxon>
        <taxon>organismal metagenomes</taxon>
    </lineage>
</organism>
<dbReference type="EMBL" id="MT142492">
    <property type="protein sequence ID" value="QJA82621.1"/>
    <property type="molecule type" value="Genomic_DNA"/>
</dbReference>
<sequence length="79" mass="8845">MAKEIKVNINNISNFTTKSKIVQDKDGEREIVTVVSFQVDGTPRQFDKVQQAIAAHHQVDVLMASPQYAMELEPTSQEA</sequence>
<reference evidence="1" key="1">
    <citation type="submission" date="2020-03" db="EMBL/GenBank/DDBJ databases">
        <title>The deep terrestrial virosphere.</title>
        <authorList>
            <person name="Holmfeldt K."/>
            <person name="Nilsson E."/>
            <person name="Simone D."/>
            <person name="Lopez-Fernandez M."/>
            <person name="Wu X."/>
            <person name="de Brujin I."/>
            <person name="Lundin D."/>
            <person name="Andersson A."/>
            <person name="Bertilsson S."/>
            <person name="Dopson M."/>
        </authorList>
    </citation>
    <scope>NUCLEOTIDE SEQUENCE</scope>
    <source>
        <strain evidence="2">MM415A00385</strain>
        <strain evidence="1">TM448A06025</strain>
    </source>
</reference>